<dbReference type="PANTHER" id="PTHR24366:SF161">
    <property type="entry name" value="TIR DOMAIN-CONTAINING PROTEIN"/>
    <property type="match status" value="1"/>
</dbReference>
<dbReference type="OrthoDB" id="6066926at2759"/>
<keyword evidence="2 6" id="KW-0732">Signal</keyword>
<evidence type="ECO:0000256" key="1">
    <source>
        <dbReference type="ARBA" id="ARBA00022614"/>
    </source>
</evidence>
<feature type="compositionally biased region" description="Low complexity" evidence="5">
    <location>
        <begin position="478"/>
        <end position="489"/>
    </location>
</feature>
<protein>
    <recommendedName>
        <fullName evidence="7">EGF-like domain-containing protein</fullName>
    </recommendedName>
</protein>
<feature type="disulfide bond" evidence="4">
    <location>
        <begin position="231"/>
        <end position="240"/>
    </location>
</feature>
<dbReference type="Pfam" id="PF13855">
    <property type="entry name" value="LRR_8"/>
    <property type="match status" value="1"/>
</dbReference>
<dbReference type="PROSITE" id="PS01186">
    <property type="entry name" value="EGF_2"/>
    <property type="match status" value="1"/>
</dbReference>
<dbReference type="SMART" id="SM00369">
    <property type="entry name" value="LRR_TYP"/>
    <property type="match status" value="3"/>
</dbReference>
<evidence type="ECO:0000256" key="3">
    <source>
        <dbReference type="ARBA" id="ARBA00022737"/>
    </source>
</evidence>
<feature type="compositionally biased region" description="Polar residues" evidence="5">
    <location>
        <begin position="323"/>
        <end position="340"/>
    </location>
</feature>
<dbReference type="RefSeq" id="XP_066935771.1">
    <property type="nucleotide sequence ID" value="XM_067079670.1"/>
</dbReference>
<proteinExistence type="predicted"/>
<dbReference type="PANTHER" id="PTHR24366">
    <property type="entry name" value="IG(IMMUNOGLOBULIN) AND LRR(LEUCINE RICH REPEAT) DOMAINS"/>
    <property type="match status" value="1"/>
</dbReference>
<comment type="caution">
    <text evidence="4">Lacks conserved residue(s) required for the propagation of feature annotation.</text>
</comment>
<keyword evidence="4" id="KW-1015">Disulfide bond</keyword>
<evidence type="ECO:0000256" key="5">
    <source>
        <dbReference type="SAM" id="MobiDB-lite"/>
    </source>
</evidence>
<feature type="region of interest" description="Disordered" evidence="5">
    <location>
        <begin position="246"/>
        <end position="354"/>
    </location>
</feature>
<feature type="compositionally biased region" description="Low complexity" evidence="5">
    <location>
        <begin position="308"/>
        <end position="322"/>
    </location>
</feature>
<feature type="signal peptide" evidence="6">
    <location>
        <begin position="1"/>
        <end position="21"/>
    </location>
</feature>
<dbReference type="InterPro" id="IPR032675">
    <property type="entry name" value="LRR_dom_sf"/>
</dbReference>
<organism evidence="8 9">
    <name type="scientific">Clytia hemisphaerica</name>
    <dbReference type="NCBI Taxonomy" id="252671"/>
    <lineage>
        <taxon>Eukaryota</taxon>
        <taxon>Metazoa</taxon>
        <taxon>Cnidaria</taxon>
        <taxon>Hydrozoa</taxon>
        <taxon>Hydroidolina</taxon>
        <taxon>Leptothecata</taxon>
        <taxon>Obeliida</taxon>
        <taxon>Clytiidae</taxon>
        <taxon>Clytia</taxon>
    </lineage>
</organism>
<keyword evidence="9" id="KW-1185">Reference proteome</keyword>
<keyword evidence="3" id="KW-0677">Repeat</keyword>
<feature type="compositionally biased region" description="Polar residues" evidence="5">
    <location>
        <begin position="276"/>
        <end position="289"/>
    </location>
</feature>
<dbReference type="InterPro" id="IPR000742">
    <property type="entry name" value="EGF"/>
</dbReference>
<dbReference type="Gene3D" id="3.80.10.10">
    <property type="entry name" value="Ribonuclease Inhibitor"/>
    <property type="match status" value="1"/>
</dbReference>
<name>A0A7M5XB21_9CNID</name>
<feature type="compositionally biased region" description="Low complexity" evidence="5">
    <location>
        <begin position="377"/>
        <end position="411"/>
    </location>
</feature>
<dbReference type="Proteomes" id="UP000594262">
    <property type="component" value="Unplaced"/>
</dbReference>
<dbReference type="PROSITE" id="PS50026">
    <property type="entry name" value="EGF_3"/>
    <property type="match status" value="1"/>
</dbReference>
<keyword evidence="1" id="KW-0433">Leucine-rich repeat</keyword>
<sequence>MMKIVLVLTLVVALWFGLSEGSEIRCPCLSCLNNNANCAPLRRPFTKVPGQFPKEIRSIHMQNNKITRITAKSFGHLPKLTLLRLDQNQIDEVWPGAFGGMPKLNDLNLQNNKIMVLPDDFVHADAPLAKGIKLNNNGLTTFPLSILKKTRTYINVNGNPINCDCFSIIPKDLKNKAIGTCASPPSVKDRRISLITYKDVNCSSCDGFNCNHGNCYSYTTPRGLEKRQCICDIGYKGERCNIKYDPVLPTETPDLTTAPTAPGTSTVSSTTPSQPNESTPQPKTISNTKSPRETTESPQTKTPEKTKPTFTKPTTDTKSTQKIAPSTNTDPAVVSTSQTPAEPITGSPETTSTTTLVITTENQPRTTRNIRIKKTTKPTTTEATTVTTESKSRSSSGAPVTTTAPPTTSIKTTKEVPNPTKSKSTDEQTPSITVSTTTDSSSQTTESPKKVTKAPKKVTTTPKTTKTVKKTTEEDATESTTSSITPESTGKPSSKTASTSRQETPTTRTTPSTSTKEETTIQPTKTNIVTITKTLQRCQKLLKNAINRPVRMFLHPSEDYEKVENAVQKFSALSDLKNPEKQSQYDPIQLCVINLLVQLVKEED</sequence>
<accession>A0A7M5XB21</accession>
<evidence type="ECO:0000256" key="4">
    <source>
        <dbReference type="PROSITE-ProRule" id="PRU00076"/>
    </source>
</evidence>
<dbReference type="InterPro" id="IPR001611">
    <property type="entry name" value="Leu-rich_rpt"/>
</dbReference>
<feature type="compositionally biased region" description="Low complexity" evidence="5">
    <location>
        <begin position="256"/>
        <end position="275"/>
    </location>
</feature>
<reference evidence="8" key="1">
    <citation type="submission" date="2021-01" db="UniProtKB">
        <authorList>
            <consortium name="EnsemblMetazoa"/>
        </authorList>
    </citation>
    <scope>IDENTIFICATION</scope>
</reference>
<dbReference type="EnsemblMetazoa" id="CLYHEMT020062.1">
    <property type="protein sequence ID" value="CLYHEMP020062.1"/>
    <property type="gene ID" value="CLYHEMG020062"/>
</dbReference>
<evidence type="ECO:0000256" key="6">
    <source>
        <dbReference type="SAM" id="SignalP"/>
    </source>
</evidence>
<feature type="domain" description="EGF-like" evidence="7">
    <location>
        <begin position="206"/>
        <end position="241"/>
    </location>
</feature>
<dbReference type="InterPro" id="IPR003591">
    <property type="entry name" value="Leu-rich_rpt_typical-subtyp"/>
</dbReference>
<evidence type="ECO:0000259" key="7">
    <source>
        <dbReference type="PROSITE" id="PS50026"/>
    </source>
</evidence>
<evidence type="ECO:0000313" key="9">
    <source>
        <dbReference type="Proteomes" id="UP000594262"/>
    </source>
</evidence>
<feature type="compositionally biased region" description="Low complexity" evidence="5">
    <location>
        <begin position="342"/>
        <end position="354"/>
    </location>
</feature>
<feature type="region of interest" description="Disordered" evidence="5">
    <location>
        <begin position="371"/>
        <end position="521"/>
    </location>
</feature>
<dbReference type="GeneID" id="136823477"/>
<dbReference type="SUPFAM" id="SSF52058">
    <property type="entry name" value="L domain-like"/>
    <property type="match status" value="1"/>
</dbReference>
<feature type="compositionally biased region" description="Low complexity" evidence="5">
    <location>
        <begin position="498"/>
        <end position="514"/>
    </location>
</feature>
<evidence type="ECO:0000256" key="2">
    <source>
        <dbReference type="ARBA" id="ARBA00022729"/>
    </source>
</evidence>
<feature type="compositionally biased region" description="Low complexity" evidence="5">
    <location>
        <begin position="429"/>
        <end position="446"/>
    </location>
</feature>
<feature type="chain" id="PRO_5029701632" description="EGF-like domain-containing protein" evidence="6">
    <location>
        <begin position="22"/>
        <end position="604"/>
    </location>
</feature>
<dbReference type="AlphaFoldDB" id="A0A7M5XB21"/>
<keyword evidence="4" id="KW-0245">EGF-like domain</keyword>
<dbReference type="PROSITE" id="PS00022">
    <property type="entry name" value="EGF_1"/>
    <property type="match status" value="1"/>
</dbReference>
<evidence type="ECO:0000313" key="8">
    <source>
        <dbReference type="EnsemblMetazoa" id="CLYHEMP020062.1"/>
    </source>
</evidence>